<dbReference type="Proteomes" id="UP001383192">
    <property type="component" value="Unassembled WGS sequence"/>
</dbReference>
<dbReference type="EMBL" id="JAYKXP010000013">
    <property type="protein sequence ID" value="KAK7051232.1"/>
    <property type="molecule type" value="Genomic_DNA"/>
</dbReference>
<evidence type="ECO:0000313" key="1">
    <source>
        <dbReference type="EMBL" id="KAK7051232.1"/>
    </source>
</evidence>
<accession>A0AAW0DJ34</accession>
<reference evidence="1 2" key="1">
    <citation type="submission" date="2024-01" db="EMBL/GenBank/DDBJ databases">
        <title>A draft genome for a cacao thread blight-causing isolate of Paramarasmius palmivorus.</title>
        <authorList>
            <person name="Baruah I.K."/>
            <person name="Bukari Y."/>
            <person name="Amoako-Attah I."/>
            <person name="Meinhardt L.W."/>
            <person name="Bailey B.A."/>
            <person name="Cohen S.P."/>
        </authorList>
    </citation>
    <scope>NUCLEOTIDE SEQUENCE [LARGE SCALE GENOMIC DNA]</scope>
    <source>
        <strain evidence="1 2">GH-12</strain>
    </source>
</reference>
<dbReference type="AlphaFoldDB" id="A0AAW0DJ34"/>
<evidence type="ECO:0000313" key="2">
    <source>
        <dbReference type="Proteomes" id="UP001383192"/>
    </source>
</evidence>
<organism evidence="1 2">
    <name type="scientific">Paramarasmius palmivorus</name>
    <dbReference type="NCBI Taxonomy" id="297713"/>
    <lineage>
        <taxon>Eukaryota</taxon>
        <taxon>Fungi</taxon>
        <taxon>Dikarya</taxon>
        <taxon>Basidiomycota</taxon>
        <taxon>Agaricomycotina</taxon>
        <taxon>Agaricomycetes</taxon>
        <taxon>Agaricomycetidae</taxon>
        <taxon>Agaricales</taxon>
        <taxon>Marasmiineae</taxon>
        <taxon>Marasmiaceae</taxon>
        <taxon>Paramarasmius</taxon>
    </lineage>
</organism>
<name>A0AAW0DJ34_9AGAR</name>
<keyword evidence="2" id="KW-1185">Reference proteome</keyword>
<proteinExistence type="predicted"/>
<protein>
    <submittedName>
        <fullName evidence="1">Uncharacterized protein</fullName>
    </submittedName>
</protein>
<comment type="caution">
    <text evidence="1">The sequence shown here is derived from an EMBL/GenBank/DDBJ whole genome shotgun (WGS) entry which is preliminary data.</text>
</comment>
<gene>
    <name evidence="1" type="ORF">VNI00_004732</name>
</gene>
<sequence length="199" mass="21969">MARHPSVNSITFRRLASAYGAQDFLYTLAEYVAQARALEQRFSRAALTAAAHQASSAGVCAVFEGSEFIVGSIHAEPGRADKYGRPILGRFDTVLVKVDGDGNSGVKGYRVGQVRCIFTLPPIASNEWFPSPNVQPAKYLAYIEWFTPFKQGPERNHLMYKVSRASRPDNPNARLTTVVPVDCLGWSYLSKGWITHSKS</sequence>